<keyword evidence="5" id="KW-0456">Lyase</keyword>
<evidence type="ECO:0000256" key="6">
    <source>
        <dbReference type="ARBA" id="ARBA00049157"/>
    </source>
</evidence>
<dbReference type="SUPFAM" id="SSF51366">
    <property type="entry name" value="Ribulose-phoshate binding barrel"/>
    <property type="match status" value="1"/>
</dbReference>
<protein>
    <recommendedName>
        <fullName evidence="7">Orotidine-5'-phosphate decarboxylase</fullName>
        <ecNumber evidence="7">4.1.1.23</ecNumber>
    </recommendedName>
</protein>
<dbReference type="PANTHER" id="PTHR43375">
    <property type="entry name" value="OROTIDINE 5'-PHOSPHATE DECARBOXYLASE"/>
    <property type="match status" value="1"/>
</dbReference>
<dbReference type="UniPathway" id="UPA00070">
    <property type="reaction ID" value="UER00120"/>
</dbReference>
<evidence type="ECO:0000313" key="10">
    <source>
        <dbReference type="Proteomes" id="UP000199475"/>
    </source>
</evidence>
<dbReference type="InterPro" id="IPR013785">
    <property type="entry name" value="Aldolase_TIM"/>
</dbReference>
<keyword evidence="10" id="KW-1185">Reference proteome</keyword>
<dbReference type="EMBL" id="FNGP01000005">
    <property type="protein sequence ID" value="SDL71794.1"/>
    <property type="molecule type" value="Genomic_DNA"/>
</dbReference>
<evidence type="ECO:0000259" key="8">
    <source>
        <dbReference type="SMART" id="SM00934"/>
    </source>
</evidence>
<dbReference type="GO" id="GO:0006207">
    <property type="term" value="P:'de novo' pyrimidine nucleobase biosynthetic process"/>
    <property type="evidence" value="ECO:0007669"/>
    <property type="project" value="InterPro"/>
</dbReference>
<evidence type="ECO:0000256" key="3">
    <source>
        <dbReference type="ARBA" id="ARBA00022793"/>
    </source>
</evidence>
<dbReference type="InterPro" id="IPR001754">
    <property type="entry name" value="OMPdeCOase_dom"/>
</dbReference>
<dbReference type="Proteomes" id="UP000199475">
    <property type="component" value="Unassembled WGS sequence"/>
</dbReference>
<organism evidence="9 10">
    <name type="scientific">Tessaracoccus oleiagri</name>
    <dbReference type="NCBI Taxonomy" id="686624"/>
    <lineage>
        <taxon>Bacteria</taxon>
        <taxon>Bacillati</taxon>
        <taxon>Actinomycetota</taxon>
        <taxon>Actinomycetes</taxon>
        <taxon>Propionibacteriales</taxon>
        <taxon>Propionibacteriaceae</taxon>
        <taxon>Tessaracoccus</taxon>
    </lineage>
</organism>
<dbReference type="EC" id="4.1.1.23" evidence="7"/>
<dbReference type="SMART" id="SM00934">
    <property type="entry name" value="OMPdecase"/>
    <property type="match status" value="1"/>
</dbReference>
<evidence type="ECO:0000256" key="7">
    <source>
        <dbReference type="NCBIfam" id="TIGR02127"/>
    </source>
</evidence>
<dbReference type="STRING" id="686624.SAMN04488242_2537"/>
<sequence>MTYRQRLGAAVSARGNLCVGIDPMPSVLAAWGVAADVNGLERVARGIVERLGTRAAVFKPQSAFFEPFGSAGIAVLERVLADIREAGALSILDVKRGDIGSSMDGYATAYLAEGAPLAADAITLSPYLGVRTLTPAFELAKVHGRGIYVLARTSNPGGGHVQGAITDAGTSVAQHVLDELDRLNPEHDGLLGAVLGATHHDLGCDPSGFTGSILAPGIGAQGATMGDLARTFGAALGNVLPTASRQVIGGGPEELFSRFEELLS</sequence>
<name>A0A1G9MCE8_9ACTN</name>
<keyword evidence="3" id="KW-0210">Decarboxylase</keyword>
<evidence type="ECO:0000256" key="2">
    <source>
        <dbReference type="ARBA" id="ARBA00008847"/>
    </source>
</evidence>
<evidence type="ECO:0000256" key="4">
    <source>
        <dbReference type="ARBA" id="ARBA00022975"/>
    </source>
</evidence>
<evidence type="ECO:0000256" key="1">
    <source>
        <dbReference type="ARBA" id="ARBA00004861"/>
    </source>
</evidence>
<comment type="similarity">
    <text evidence="2">Belongs to the OMP decarboxylase family. Type 2 subfamily.</text>
</comment>
<dbReference type="RefSeq" id="WP_093253267.1">
    <property type="nucleotide sequence ID" value="NZ_FNGP01000005.1"/>
</dbReference>
<dbReference type="AlphaFoldDB" id="A0A1G9MCE8"/>
<proteinExistence type="inferred from homology"/>
<dbReference type="GO" id="GO:0044205">
    <property type="term" value="P:'de novo' UMP biosynthetic process"/>
    <property type="evidence" value="ECO:0007669"/>
    <property type="project" value="UniProtKB-UniPathway"/>
</dbReference>
<dbReference type="Pfam" id="PF00215">
    <property type="entry name" value="OMPdecase"/>
    <property type="match status" value="1"/>
</dbReference>
<accession>A0A1G9MCE8</accession>
<dbReference type="CDD" id="cd04725">
    <property type="entry name" value="OMP_decarboxylase_like"/>
    <property type="match status" value="1"/>
</dbReference>
<reference evidence="9 10" key="1">
    <citation type="submission" date="2016-10" db="EMBL/GenBank/DDBJ databases">
        <authorList>
            <person name="de Groot N.N."/>
        </authorList>
    </citation>
    <scope>NUCLEOTIDE SEQUENCE [LARGE SCALE GENOMIC DNA]</scope>
    <source>
        <strain evidence="9 10">CGMCC 1.9159</strain>
    </source>
</reference>
<dbReference type="InterPro" id="IPR011995">
    <property type="entry name" value="OMPdecase_type-2"/>
</dbReference>
<dbReference type="OrthoDB" id="9808470at2"/>
<dbReference type="InterPro" id="IPR011060">
    <property type="entry name" value="RibuloseP-bd_barrel"/>
</dbReference>
<evidence type="ECO:0000256" key="5">
    <source>
        <dbReference type="ARBA" id="ARBA00023239"/>
    </source>
</evidence>
<comment type="catalytic activity">
    <reaction evidence="6">
        <text>orotidine 5'-phosphate + H(+) = UMP + CO2</text>
        <dbReference type="Rhea" id="RHEA:11596"/>
        <dbReference type="ChEBI" id="CHEBI:15378"/>
        <dbReference type="ChEBI" id="CHEBI:16526"/>
        <dbReference type="ChEBI" id="CHEBI:57538"/>
        <dbReference type="ChEBI" id="CHEBI:57865"/>
        <dbReference type="EC" id="4.1.1.23"/>
    </reaction>
</comment>
<feature type="domain" description="Orotidine 5'-phosphate decarboxylase" evidence="8">
    <location>
        <begin position="16"/>
        <end position="259"/>
    </location>
</feature>
<dbReference type="NCBIfam" id="TIGR02127">
    <property type="entry name" value="pyrF_sub2"/>
    <property type="match status" value="1"/>
</dbReference>
<gene>
    <name evidence="9" type="ORF">SAMN04488242_2537</name>
</gene>
<keyword evidence="4" id="KW-0665">Pyrimidine biosynthesis</keyword>
<dbReference type="GO" id="GO:0004590">
    <property type="term" value="F:orotidine-5'-phosphate decarboxylase activity"/>
    <property type="evidence" value="ECO:0007669"/>
    <property type="project" value="UniProtKB-UniRule"/>
</dbReference>
<dbReference type="PANTHER" id="PTHR43375:SF1">
    <property type="entry name" value="OROTIDINE 5'-PHOSPHATE DECARBOXYLASE"/>
    <property type="match status" value="1"/>
</dbReference>
<comment type="pathway">
    <text evidence="1">Pyrimidine metabolism; UMP biosynthesis via de novo pathway; UMP from orotate: step 2/2.</text>
</comment>
<dbReference type="Gene3D" id="3.20.20.70">
    <property type="entry name" value="Aldolase class I"/>
    <property type="match status" value="1"/>
</dbReference>
<evidence type="ECO:0000313" key="9">
    <source>
        <dbReference type="EMBL" id="SDL71794.1"/>
    </source>
</evidence>